<dbReference type="InterPro" id="IPR038396">
    <property type="entry name" value="SpoIIAA-like_sf"/>
</dbReference>
<organism evidence="1 2">
    <name type="scientific">Thalassotalea algicola</name>
    <dbReference type="NCBI Taxonomy" id="2716224"/>
    <lineage>
        <taxon>Bacteria</taxon>
        <taxon>Pseudomonadati</taxon>
        <taxon>Pseudomonadota</taxon>
        <taxon>Gammaproteobacteria</taxon>
        <taxon>Alteromonadales</taxon>
        <taxon>Colwelliaceae</taxon>
        <taxon>Thalassotalea</taxon>
    </lineage>
</organism>
<accession>A0A7Y0LDU0</accession>
<dbReference type="Gene3D" id="3.40.50.10600">
    <property type="entry name" value="SpoIIaa-like domains"/>
    <property type="match status" value="1"/>
</dbReference>
<evidence type="ECO:0000313" key="2">
    <source>
        <dbReference type="Proteomes" id="UP000568664"/>
    </source>
</evidence>
<dbReference type="InterPro" id="IPR036513">
    <property type="entry name" value="STAS_dom_sf"/>
</dbReference>
<protein>
    <recommendedName>
        <fullName evidence="3">STAS/SEC14 domain-containing protein</fullName>
    </recommendedName>
</protein>
<dbReference type="Proteomes" id="UP000568664">
    <property type="component" value="Unassembled WGS sequence"/>
</dbReference>
<evidence type="ECO:0000313" key="1">
    <source>
        <dbReference type="EMBL" id="NMP32606.1"/>
    </source>
</evidence>
<proteinExistence type="predicted"/>
<evidence type="ECO:0008006" key="3">
    <source>
        <dbReference type="Google" id="ProtNLM"/>
    </source>
</evidence>
<dbReference type="SUPFAM" id="SSF52091">
    <property type="entry name" value="SpoIIaa-like"/>
    <property type="match status" value="1"/>
</dbReference>
<reference evidence="1 2" key="1">
    <citation type="submission" date="2020-04" db="EMBL/GenBank/DDBJ databases">
        <title>Thalassotalea sp. M1531, isolated from the surface of marine red alga.</title>
        <authorList>
            <person name="Pang L."/>
            <person name="Lu D.-C."/>
        </authorList>
    </citation>
    <scope>NUCLEOTIDE SEQUENCE [LARGE SCALE GENOMIC DNA]</scope>
    <source>
        <strain evidence="1 2">M1531</strain>
    </source>
</reference>
<name>A0A7Y0LDU0_9GAMM</name>
<dbReference type="RefSeq" id="WP_169075928.1">
    <property type="nucleotide sequence ID" value="NZ_JABBXH010000004.1"/>
</dbReference>
<comment type="caution">
    <text evidence="1">The sequence shown here is derived from an EMBL/GenBank/DDBJ whole genome shotgun (WGS) entry which is preliminary data.</text>
</comment>
<dbReference type="AlphaFoldDB" id="A0A7Y0LDU0"/>
<sequence>MVEHGEYKVTVEKDIINVTFIGMFNEVASANVCSIVEDIINEMNGARFCMLFNMLEYEGSTPEAHTVGDKHFEWLEKQNCHGRAIVVSQKALIYIARSEQASLRNSNIENKMFEAVQDARTWLLSLMT</sequence>
<keyword evidence="2" id="KW-1185">Reference proteome</keyword>
<dbReference type="EMBL" id="JABBXH010000004">
    <property type="protein sequence ID" value="NMP32606.1"/>
    <property type="molecule type" value="Genomic_DNA"/>
</dbReference>
<gene>
    <name evidence="1" type="ORF">HII17_13650</name>
</gene>